<protein>
    <recommendedName>
        <fullName evidence="5">PorT family protein</fullName>
    </recommendedName>
</protein>
<sequence length="358" mass="40861">MNTITKPLVLLILCLIVSNVNAQETQQDSTGNNMPFRENGLEIDRLIELKKTIENEEREFLKAEVENINRRLDVGGITKDDAEILKKEAAKKRALNIENRMAILDNKIALLERNDDGYSDETVQFGFSFEKFTGININPKNKSRVYDKRTTSDLVFAAGFNNAIGDGQKIGDEYSFMGSGFIELGVAWKTRLLKESNAVRLKYGVSLQWNKLTPKNDQYFVQDGNITNLEAFPSELSDVEFRITNLVVPIHFEFGPSKKIERKNYFRYSAENHFKVGIGGYAGFNIGTQQKLRFKEDGNRVKQKIRRNYNTTPFVYGVSAYVGYGGLGIYAKYDLNPVFENQTFDQHNLSLGFRFDLD</sequence>
<keyword evidence="1" id="KW-0175">Coiled coil</keyword>
<keyword evidence="2" id="KW-0732">Signal</keyword>
<evidence type="ECO:0000256" key="2">
    <source>
        <dbReference type="SAM" id="SignalP"/>
    </source>
</evidence>
<feature type="coiled-coil region" evidence="1">
    <location>
        <begin position="46"/>
        <end position="114"/>
    </location>
</feature>
<feature type="chain" id="PRO_5022873982" description="PorT family protein" evidence="2">
    <location>
        <begin position="23"/>
        <end position="358"/>
    </location>
</feature>
<gene>
    <name evidence="3" type="ORF">ES692_08615</name>
</gene>
<organism evidence="3 4">
    <name type="scientific">Psychroserpens burtonensis</name>
    <dbReference type="NCBI Taxonomy" id="49278"/>
    <lineage>
        <taxon>Bacteria</taxon>
        <taxon>Pseudomonadati</taxon>
        <taxon>Bacteroidota</taxon>
        <taxon>Flavobacteriia</taxon>
        <taxon>Flavobacteriales</taxon>
        <taxon>Flavobacteriaceae</taxon>
        <taxon>Psychroserpens</taxon>
    </lineage>
</organism>
<dbReference type="STRING" id="1123037.GCA_000425305_01582"/>
<accession>A0A5C7B8P5</accession>
<comment type="caution">
    <text evidence="3">The sequence shown here is derived from an EMBL/GenBank/DDBJ whole genome shotgun (WGS) entry which is preliminary data.</text>
</comment>
<dbReference type="EMBL" id="VOSB01000011">
    <property type="protein sequence ID" value="TXE17617.1"/>
    <property type="molecule type" value="Genomic_DNA"/>
</dbReference>
<dbReference type="Proteomes" id="UP000321938">
    <property type="component" value="Unassembled WGS sequence"/>
</dbReference>
<proteinExistence type="predicted"/>
<dbReference type="OrthoDB" id="1466811at2"/>
<dbReference type="AlphaFoldDB" id="A0A5C7B8P5"/>
<reference evidence="3 4" key="1">
    <citation type="submission" date="2019-08" db="EMBL/GenBank/DDBJ databases">
        <title>Genome of Psychroserpens burtonensis ACAM 167.</title>
        <authorList>
            <person name="Bowman J.P."/>
        </authorList>
    </citation>
    <scope>NUCLEOTIDE SEQUENCE [LARGE SCALE GENOMIC DNA]</scope>
    <source>
        <strain evidence="3 4">ACAM 167</strain>
    </source>
</reference>
<dbReference type="RefSeq" id="WP_147231584.1">
    <property type="nucleotide sequence ID" value="NZ_VOSB01000011.1"/>
</dbReference>
<name>A0A5C7B8P5_9FLAO</name>
<evidence type="ECO:0000256" key="1">
    <source>
        <dbReference type="SAM" id="Coils"/>
    </source>
</evidence>
<evidence type="ECO:0000313" key="3">
    <source>
        <dbReference type="EMBL" id="TXE17617.1"/>
    </source>
</evidence>
<evidence type="ECO:0008006" key="5">
    <source>
        <dbReference type="Google" id="ProtNLM"/>
    </source>
</evidence>
<keyword evidence="4" id="KW-1185">Reference proteome</keyword>
<evidence type="ECO:0000313" key="4">
    <source>
        <dbReference type="Proteomes" id="UP000321938"/>
    </source>
</evidence>
<feature type="signal peptide" evidence="2">
    <location>
        <begin position="1"/>
        <end position="22"/>
    </location>
</feature>